<organism evidence="2 3">
    <name type="scientific">Liparis tanakae</name>
    <name type="common">Tanaka's snailfish</name>
    <dbReference type="NCBI Taxonomy" id="230148"/>
    <lineage>
        <taxon>Eukaryota</taxon>
        <taxon>Metazoa</taxon>
        <taxon>Chordata</taxon>
        <taxon>Craniata</taxon>
        <taxon>Vertebrata</taxon>
        <taxon>Euteleostomi</taxon>
        <taxon>Actinopterygii</taxon>
        <taxon>Neopterygii</taxon>
        <taxon>Teleostei</taxon>
        <taxon>Neoteleostei</taxon>
        <taxon>Acanthomorphata</taxon>
        <taxon>Eupercaria</taxon>
        <taxon>Perciformes</taxon>
        <taxon>Cottioidei</taxon>
        <taxon>Cottales</taxon>
        <taxon>Liparidae</taxon>
        <taxon>Liparis</taxon>
    </lineage>
</organism>
<sequence>MRSVKKLVRNTNDELLHVIQSHLMLKGRVRITLSRSVRTIEPSPLYGDALMHTSLALRVAALGVHLPGRFLHVLFRLIPVLDPAPVELRRGPVAFSRSGDGAEALRGVARLFGQLIFVDEATLLFAVLCIKTSLYWLWPSSLIKHVGSCEAESPPTSVMMILPFSWIVLLLTMLTMATPKLHRMPKEMQKPIPLSIAMMYLRGSPKQVQSHRGFFRSWSALGLPSSDPCAGSTHTGVTVDTSGLFLTVIRVLLDIIEATCVPGHWENRTAKVT</sequence>
<accession>A0A4Z2JBN1</accession>
<dbReference type="OrthoDB" id="10647098at2759"/>
<keyword evidence="1" id="KW-1133">Transmembrane helix</keyword>
<reference evidence="2 3" key="1">
    <citation type="submission" date="2019-03" db="EMBL/GenBank/DDBJ databases">
        <title>First draft genome of Liparis tanakae, snailfish: a comprehensive survey of snailfish specific genes.</title>
        <authorList>
            <person name="Kim W."/>
            <person name="Song I."/>
            <person name="Jeong J.-H."/>
            <person name="Kim D."/>
            <person name="Kim S."/>
            <person name="Ryu S."/>
            <person name="Song J.Y."/>
            <person name="Lee S.K."/>
        </authorList>
    </citation>
    <scope>NUCLEOTIDE SEQUENCE [LARGE SCALE GENOMIC DNA]</scope>
    <source>
        <tissue evidence="2">Muscle</tissue>
    </source>
</reference>
<keyword evidence="1" id="KW-0812">Transmembrane</keyword>
<feature type="transmembrane region" description="Helical" evidence="1">
    <location>
        <begin position="115"/>
        <end position="138"/>
    </location>
</feature>
<dbReference type="Proteomes" id="UP000314294">
    <property type="component" value="Unassembled WGS sequence"/>
</dbReference>
<evidence type="ECO:0000313" key="3">
    <source>
        <dbReference type="Proteomes" id="UP000314294"/>
    </source>
</evidence>
<feature type="transmembrane region" description="Helical" evidence="1">
    <location>
        <begin position="158"/>
        <end position="178"/>
    </location>
</feature>
<dbReference type="AlphaFoldDB" id="A0A4Z2JBN1"/>
<evidence type="ECO:0000256" key="1">
    <source>
        <dbReference type="SAM" id="Phobius"/>
    </source>
</evidence>
<gene>
    <name evidence="2" type="ORF">EYF80_002803</name>
</gene>
<name>A0A4Z2JBN1_9TELE</name>
<keyword evidence="3" id="KW-1185">Reference proteome</keyword>
<evidence type="ECO:0000313" key="2">
    <source>
        <dbReference type="EMBL" id="TNN87048.1"/>
    </source>
</evidence>
<comment type="caution">
    <text evidence="2">The sequence shown here is derived from an EMBL/GenBank/DDBJ whole genome shotgun (WGS) entry which is preliminary data.</text>
</comment>
<protein>
    <submittedName>
        <fullName evidence="2">Uncharacterized protein</fullName>
    </submittedName>
</protein>
<dbReference type="EMBL" id="SRLO01000012">
    <property type="protein sequence ID" value="TNN87048.1"/>
    <property type="molecule type" value="Genomic_DNA"/>
</dbReference>
<proteinExistence type="predicted"/>
<keyword evidence="1" id="KW-0472">Membrane</keyword>